<organism evidence="4 5">
    <name type="scientific">Crassostrea virginica</name>
    <name type="common">Eastern oyster</name>
    <dbReference type="NCBI Taxonomy" id="6565"/>
    <lineage>
        <taxon>Eukaryota</taxon>
        <taxon>Metazoa</taxon>
        <taxon>Spiralia</taxon>
        <taxon>Lophotrochozoa</taxon>
        <taxon>Mollusca</taxon>
        <taxon>Bivalvia</taxon>
        <taxon>Autobranchia</taxon>
        <taxon>Pteriomorphia</taxon>
        <taxon>Ostreida</taxon>
        <taxon>Ostreoidea</taxon>
        <taxon>Ostreidae</taxon>
        <taxon>Crassostrea</taxon>
    </lineage>
</organism>
<dbReference type="OrthoDB" id="6156921at2759"/>
<feature type="region of interest" description="Disordered" evidence="1">
    <location>
        <begin position="290"/>
        <end position="319"/>
    </location>
</feature>
<feature type="chain" id="PRO_5034253818" evidence="3">
    <location>
        <begin position="24"/>
        <end position="348"/>
    </location>
</feature>
<proteinExistence type="predicted"/>
<feature type="signal peptide" evidence="3">
    <location>
        <begin position="1"/>
        <end position="23"/>
    </location>
</feature>
<evidence type="ECO:0000313" key="4">
    <source>
        <dbReference type="Proteomes" id="UP000694844"/>
    </source>
</evidence>
<dbReference type="Proteomes" id="UP000694844">
    <property type="component" value="Chromosome 8"/>
</dbReference>
<evidence type="ECO:0000256" key="3">
    <source>
        <dbReference type="SAM" id="SignalP"/>
    </source>
</evidence>
<keyword evidence="2" id="KW-0472">Membrane</keyword>
<gene>
    <name evidence="5" type="primary">LOC111106824</name>
</gene>
<dbReference type="KEGG" id="cvn:111106824"/>
<keyword evidence="2" id="KW-1133">Transmembrane helix</keyword>
<evidence type="ECO:0000256" key="2">
    <source>
        <dbReference type="SAM" id="Phobius"/>
    </source>
</evidence>
<dbReference type="GeneID" id="111106824"/>
<keyword evidence="4" id="KW-1185">Reference proteome</keyword>
<dbReference type="AlphaFoldDB" id="A0A8B8B2U0"/>
<evidence type="ECO:0000313" key="5">
    <source>
        <dbReference type="RefSeq" id="XP_022297358.1"/>
    </source>
</evidence>
<sequence length="348" mass="38609">MIMNIKPHVISIILCMCSRFGFGLLTCDVEGACGIVREITNCKLTKDPIYSTKDIKDIYSAGTKVADPRCQRIEITLSKTDKANIVIKWNAPRSSHIRGFSIQIGHDQTGLRFAEYYMDLRDLAGKRCLIGELQSLNFELNCNYTGSSTRLDVILTSLPRLYNDPVSMDNLMSVIIPPRHARNLPETIYLNKSCGSDENDALYRTEVENECQTMTPALRTTDHLPITLAVISLAFIIALFIVSFLVARNKTVCQRSSDDQDPHHEIKHCTTTFPDEGSDTHSQTAVQTNGVGLFGSSSTVPDSDLQQAPTPRDSPQSLSLSHVSIATQDIENAMLEINFGNPLNNLNK</sequence>
<feature type="transmembrane region" description="Helical" evidence="2">
    <location>
        <begin position="224"/>
        <end position="247"/>
    </location>
</feature>
<reference evidence="5" key="1">
    <citation type="submission" date="2025-08" db="UniProtKB">
        <authorList>
            <consortium name="RefSeq"/>
        </authorList>
    </citation>
    <scope>IDENTIFICATION</scope>
    <source>
        <tissue evidence="5">Whole sample</tissue>
    </source>
</reference>
<keyword evidence="3" id="KW-0732">Signal</keyword>
<dbReference type="RefSeq" id="XP_022297358.1">
    <property type="nucleotide sequence ID" value="XM_022441650.1"/>
</dbReference>
<protein>
    <submittedName>
        <fullName evidence="5">Uncharacterized protein LOC111106824</fullName>
    </submittedName>
</protein>
<accession>A0A8B8B2U0</accession>
<keyword evidence="2" id="KW-0812">Transmembrane</keyword>
<name>A0A8B8B2U0_CRAVI</name>
<evidence type="ECO:0000256" key="1">
    <source>
        <dbReference type="SAM" id="MobiDB-lite"/>
    </source>
</evidence>